<feature type="transmembrane region" description="Helical" evidence="5">
    <location>
        <begin position="275"/>
        <end position="293"/>
    </location>
</feature>
<dbReference type="Gene3D" id="3.40.50.410">
    <property type="entry name" value="von Willebrand factor, type A domain"/>
    <property type="match status" value="1"/>
</dbReference>
<dbReference type="PROSITE" id="PS50234">
    <property type="entry name" value="VWFA"/>
    <property type="match status" value="1"/>
</dbReference>
<dbReference type="InterPro" id="IPR050768">
    <property type="entry name" value="UPF0353/GerABKA_families"/>
</dbReference>
<reference evidence="7 8" key="1">
    <citation type="submission" date="2017-02" db="EMBL/GenBank/DDBJ databases">
        <title>Arcobacter caeni sp. nov, a new Arcobacter species isolated from reclaimed water.</title>
        <authorList>
            <person name="Figueras M.J."/>
            <person name="Perez-Cataluna A."/>
            <person name="Salas-Masso N."/>
        </authorList>
    </citation>
    <scope>NUCLEOTIDE SEQUENCE [LARGE SCALE GENOMIC DNA]</scope>
    <source>
        <strain evidence="7 8">RW17-10</strain>
    </source>
</reference>
<gene>
    <name evidence="7" type="ORF">B0174_08030</name>
</gene>
<dbReference type="RefSeq" id="WP_108559487.1">
    <property type="nucleotide sequence ID" value="NZ_MUXE01000011.1"/>
</dbReference>
<feature type="transmembrane region" description="Helical" evidence="5">
    <location>
        <begin position="12"/>
        <end position="28"/>
    </location>
</feature>
<dbReference type="InterPro" id="IPR002035">
    <property type="entry name" value="VWF_A"/>
</dbReference>
<feature type="domain" description="VWFA" evidence="6">
    <location>
        <begin position="86"/>
        <end position="256"/>
    </location>
</feature>
<dbReference type="SMART" id="SM00327">
    <property type="entry name" value="VWA"/>
    <property type="match status" value="1"/>
</dbReference>
<accession>A0A363CY32</accession>
<protein>
    <recommendedName>
        <fullName evidence="6">VWFA domain-containing protein</fullName>
    </recommendedName>
</protein>
<organism evidence="7 8">
    <name type="scientific">Arcobacter caeni</name>
    <dbReference type="NCBI Taxonomy" id="1912877"/>
    <lineage>
        <taxon>Bacteria</taxon>
        <taxon>Pseudomonadati</taxon>
        <taxon>Campylobacterota</taxon>
        <taxon>Epsilonproteobacteria</taxon>
        <taxon>Campylobacterales</taxon>
        <taxon>Arcobacteraceae</taxon>
        <taxon>Arcobacter</taxon>
    </lineage>
</organism>
<comment type="caution">
    <text evidence="7">The sequence shown here is derived from an EMBL/GenBank/DDBJ whole genome shotgun (WGS) entry which is preliminary data.</text>
</comment>
<keyword evidence="2 5" id="KW-0812">Transmembrane</keyword>
<dbReference type="OrthoDB" id="6206554at2"/>
<dbReference type="InterPro" id="IPR036465">
    <property type="entry name" value="vWFA_dom_sf"/>
</dbReference>
<proteinExistence type="predicted"/>
<feature type="transmembrane region" description="Helical" evidence="5">
    <location>
        <begin position="49"/>
        <end position="68"/>
    </location>
</feature>
<evidence type="ECO:0000256" key="4">
    <source>
        <dbReference type="ARBA" id="ARBA00023136"/>
    </source>
</evidence>
<evidence type="ECO:0000256" key="2">
    <source>
        <dbReference type="ARBA" id="ARBA00022692"/>
    </source>
</evidence>
<dbReference type="Proteomes" id="UP000251135">
    <property type="component" value="Unassembled WGS sequence"/>
</dbReference>
<dbReference type="Pfam" id="PF00092">
    <property type="entry name" value="VWA"/>
    <property type="match status" value="1"/>
</dbReference>
<keyword evidence="1" id="KW-1003">Cell membrane</keyword>
<evidence type="ECO:0000256" key="3">
    <source>
        <dbReference type="ARBA" id="ARBA00022989"/>
    </source>
</evidence>
<keyword evidence="8" id="KW-1185">Reference proteome</keyword>
<dbReference type="PANTHER" id="PTHR22550">
    <property type="entry name" value="SPORE GERMINATION PROTEIN"/>
    <property type="match status" value="1"/>
</dbReference>
<evidence type="ECO:0000259" key="6">
    <source>
        <dbReference type="PROSITE" id="PS50234"/>
    </source>
</evidence>
<sequence length="297" mass="33764">MNFLNYTFEYPYAFLILILFFVCLKFCKTKGVSFYFPNIALLEKASKNSMLLINSLKFLTVLFLVIALSSPIKEDTVIIKDDKGYEISLILDASGSMIEANKFGIVKDIVTDFVNEREHDRLGLSIFADFAYVAIPLTYDKNSIKRLLSKIEVGIAGRQRTALNEALFLSSNLFKTSKSKNKIAILLTDGMDNTDTIPLDVAIKTAKKYGIKVYTIGVGTPGDFNPAVLQEIANQTDAKYFYADTIQGLKDIYSTINKLEKSEIKADKYVKKTYFFQYFLAFAMLFFMAYFYMLNKE</sequence>
<dbReference type="SUPFAM" id="SSF53300">
    <property type="entry name" value="vWA-like"/>
    <property type="match status" value="1"/>
</dbReference>
<dbReference type="AlphaFoldDB" id="A0A363CY32"/>
<dbReference type="EMBL" id="MUXE01000011">
    <property type="protein sequence ID" value="PUE63979.1"/>
    <property type="molecule type" value="Genomic_DNA"/>
</dbReference>
<evidence type="ECO:0000256" key="1">
    <source>
        <dbReference type="ARBA" id="ARBA00022475"/>
    </source>
</evidence>
<evidence type="ECO:0000256" key="5">
    <source>
        <dbReference type="SAM" id="Phobius"/>
    </source>
</evidence>
<keyword evidence="3 5" id="KW-1133">Transmembrane helix</keyword>
<evidence type="ECO:0000313" key="8">
    <source>
        <dbReference type="Proteomes" id="UP000251135"/>
    </source>
</evidence>
<evidence type="ECO:0000313" key="7">
    <source>
        <dbReference type="EMBL" id="PUE63979.1"/>
    </source>
</evidence>
<dbReference type="PANTHER" id="PTHR22550:SF5">
    <property type="entry name" value="LEUCINE ZIPPER PROTEIN 4"/>
    <property type="match status" value="1"/>
</dbReference>
<name>A0A363CY32_9BACT</name>
<keyword evidence="4 5" id="KW-0472">Membrane</keyword>